<dbReference type="Proteomes" id="UP000256326">
    <property type="component" value="Unassembled WGS sequence"/>
</dbReference>
<dbReference type="PANTHER" id="PTHR30349:SF64">
    <property type="entry name" value="PROPHAGE INTEGRASE INTD-RELATED"/>
    <property type="match status" value="1"/>
</dbReference>
<dbReference type="GO" id="GO:0003677">
    <property type="term" value="F:DNA binding"/>
    <property type="evidence" value="ECO:0007669"/>
    <property type="project" value="UniProtKB-KW"/>
</dbReference>
<evidence type="ECO:0000256" key="3">
    <source>
        <dbReference type="ARBA" id="ARBA00023172"/>
    </source>
</evidence>
<dbReference type="InterPro" id="IPR035386">
    <property type="entry name" value="Arm-DNA-bind_5"/>
</dbReference>
<comment type="similarity">
    <text evidence="1">Belongs to the 'phage' integrase family.</text>
</comment>
<keyword evidence="6" id="KW-1185">Reference proteome</keyword>
<dbReference type="RefSeq" id="WP_116037295.1">
    <property type="nucleotide sequence ID" value="NZ_JBHLVV010000071.1"/>
</dbReference>
<evidence type="ECO:0000256" key="1">
    <source>
        <dbReference type="ARBA" id="ARBA00008857"/>
    </source>
</evidence>
<dbReference type="InterPro" id="IPR013762">
    <property type="entry name" value="Integrase-like_cat_sf"/>
</dbReference>
<dbReference type="AlphaFoldDB" id="A0A3D9CIE7"/>
<comment type="caution">
    <text evidence="5">The sequence shown here is derived from an EMBL/GenBank/DDBJ whole genome shotgun (WGS) entry which is preliminary data.</text>
</comment>
<evidence type="ECO:0000313" key="5">
    <source>
        <dbReference type="EMBL" id="REC65517.1"/>
    </source>
</evidence>
<dbReference type="Pfam" id="PF17293">
    <property type="entry name" value="Arm-DNA-bind_5"/>
    <property type="match status" value="1"/>
</dbReference>
<evidence type="ECO:0000313" key="6">
    <source>
        <dbReference type="Proteomes" id="UP000256326"/>
    </source>
</evidence>
<dbReference type="GO" id="GO:0015074">
    <property type="term" value="P:DNA integration"/>
    <property type="evidence" value="ECO:0007669"/>
    <property type="project" value="InterPro"/>
</dbReference>
<dbReference type="CDD" id="cd01185">
    <property type="entry name" value="INTN1_C_like"/>
    <property type="match status" value="1"/>
</dbReference>
<dbReference type="PANTHER" id="PTHR30349">
    <property type="entry name" value="PHAGE INTEGRASE-RELATED"/>
    <property type="match status" value="1"/>
</dbReference>
<dbReference type="Pfam" id="PF00589">
    <property type="entry name" value="Phage_integrase"/>
    <property type="match status" value="1"/>
</dbReference>
<dbReference type="PROSITE" id="PS51898">
    <property type="entry name" value="TYR_RECOMBINASE"/>
    <property type="match status" value="1"/>
</dbReference>
<gene>
    <name evidence="5" type="ORF">DRF58_17870</name>
</gene>
<proteinExistence type="inferred from homology"/>
<dbReference type="InterPro" id="IPR050090">
    <property type="entry name" value="Tyrosine_recombinase_XerCD"/>
</dbReference>
<dbReference type="Gene3D" id="1.10.443.10">
    <property type="entry name" value="Intergrase catalytic core"/>
    <property type="match status" value="1"/>
</dbReference>
<dbReference type="InterPro" id="IPR010998">
    <property type="entry name" value="Integrase_recombinase_N"/>
</dbReference>
<reference evidence="5 6" key="1">
    <citation type="journal article" date="2006" name="Int. J. Syst. Evol. Microbiol.">
        <title>Chryseobacterium hispanicum sp. nov., isolated from the drinking water distribution system of Sevilla, Spain.</title>
        <authorList>
            <person name="Gallego V."/>
            <person name="Garcia M.T."/>
            <person name="Ventosa A."/>
        </authorList>
    </citation>
    <scope>NUCLEOTIDE SEQUENCE [LARGE SCALE GENOMIC DNA]</scope>
    <source>
        <strain evidence="5 6">KCTC 22104</strain>
    </source>
</reference>
<dbReference type="EMBL" id="QNUG01000093">
    <property type="protein sequence ID" value="REC65517.1"/>
    <property type="molecule type" value="Genomic_DNA"/>
</dbReference>
<dbReference type="InterPro" id="IPR002104">
    <property type="entry name" value="Integrase_catalytic"/>
</dbReference>
<evidence type="ECO:0000259" key="4">
    <source>
        <dbReference type="PROSITE" id="PS51898"/>
    </source>
</evidence>
<name>A0A3D9CIE7_9FLAO</name>
<sequence length="403" mass="47585">MAKTLINIRYNRRNRLDKNGFASIHLELRLNGNRKIIDTKIKGKPEFWDNSKNRFKSSHPNSIQLNQRLNQILTDYEEFELSFLNSKKPFFIDMFDDVYKKNDFSNFNEFFKLELENSNLTEATKKNHKSTLNRLNQFNKNIPMDGINFELLHDFERFVRSSKCDVKFKNQPSRKLNQNTIYKYFKNIKTYVNLAINKDLIDINQYPFKKFKVKKIESERQYLTPFEIEKIENCILKNDLEKYQLAKDLFLFSVYTGLRYSDVMSLEISNIVFVNGENWIIKKAVKNINTTEKPVKIPIETLFNGKAKDIIYKYYKLGNSNIFPPATNQHLNRCLKKIAEESKINKQITFHSARHTTATYLLYKGANITTVQKILGHTKITTTQIYGHIMDNTILNDLKAINF</sequence>
<feature type="domain" description="Tyr recombinase" evidence="4">
    <location>
        <begin position="218"/>
        <end position="400"/>
    </location>
</feature>
<keyword evidence="3" id="KW-0233">DNA recombination</keyword>
<dbReference type="InterPro" id="IPR025269">
    <property type="entry name" value="SAM-like_dom"/>
</dbReference>
<evidence type="ECO:0000256" key="2">
    <source>
        <dbReference type="ARBA" id="ARBA00023125"/>
    </source>
</evidence>
<dbReference type="InterPro" id="IPR011010">
    <property type="entry name" value="DNA_brk_join_enz"/>
</dbReference>
<dbReference type="OrthoDB" id="9806835at2"/>
<dbReference type="Gene3D" id="1.10.150.130">
    <property type="match status" value="1"/>
</dbReference>
<dbReference type="Pfam" id="PF13102">
    <property type="entry name" value="Phage_int_SAM_5"/>
    <property type="match status" value="1"/>
</dbReference>
<dbReference type="GO" id="GO:0006310">
    <property type="term" value="P:DNA recombination"/>
    <property type="evidence" value="ECO:0007669"/>
    <property type="project" value="UniProtKB-KW"/>
</dbReference>
<dbReference type="SUPFAM" id="SSF56349">
    <property type="entry name" value="DNA breaking-rejoining enzymes"/>
    <property type="match status" value="1"/>
</dbReference>
<keyword evidence="2" id="KW-0238">DNA-binding</keyword>
<organism evidence="5 6">
    <name type="scientific">Epilithonimonas hispanica</name>
    <dbReference type="NCBI Taxonomy" id="358687"/>
    <lineage>
        <taxon>Bacteria</taxon>
        <taxon>Pseudomonadati</taxon>
        <taxon>Bacteroidota</taxon>
        <taxon>Flavobacteriia</taxon>
        <taxon>Flavobacteriales</taxon>
        <taxon>Weeksellaceae</taxon>
        <taxon>Chryseobacterium group</taxon>
        <taxon>Epilithonimonas</taxon>
    </lineage>
</organism>
<protein>
    <submittedName>
        <fullName evidence="5">Site-specific integrase</fullName>
    </submittedName>
</protein>
<accession>A0A3D9CIE7</accession>